<evidence type="ECO:0000256" key="1">
    <source>
        <dbReference type="SAM" id="MobiDB-lite"/>
    </source>
</evidence>
<name>A0A9Q1Q8H3_9CARY</name>
<proteinExistence type="predicted"/>
<dbReference type="Proteomes" id="UP001153076">
    <property type="component" value="Unassembled WGS sequence"/>
</dbReference>
<organism evidence="2 3">
    <name type="scientific">Carnegiea gigantea</name>
    <dbReference type="NCBI Taxonomy" id="171969"/>
    <lineage>
        <taxon>Eukaryota</taxon>
        <taxon>Viridiplantae</taxon>
        <taxon>Streptophyta</taxon>
        <taxon>Embryophyta</taxon>
        <taxon>Tracheophyta</taxon>
        <taxon>Spermatophyta</taxon>
        <taxon>Magnoliopsida</taxon>
        <taxon>eudicotyledons</taxon>
        <taxon>Gunneridae</taxon>
        <taxon>Pentapetalae</taxon>
        <taxon>Caryophyllales</taxon>
        <taxon>Cactineae</taxon>
        <taxon>Cactaceae</taxon>
        <taxon>Cactoideae</taxon>
        <taxon>Echinocereeae</taxon>
        <taxon>Carnegiea</taxon>
    </lineage>
</organism>
<evidence type="ECO:0008006" key="4">
    <source>
        <dbReference type="Google" id="ProtNLM"/>
    </source>
</evidence>
<gene>
    <name evidence="2" type="ORF">Cgig2_001172</name>
</gene>
<evidence type="ECO:0000313" key="3">
    <source>
        <dbReference type="Proteomes" id="UP001153076"/>
    </source>
</evidence>
<accession>A0A9Q1Q8H3</accession>
<dbReference type="AlphaFoldDB" id="A0A9Q1Q8H3"/>
<reference evidence="2" key="1">
    <citation type="submission" date="2022-04" db="EMBL/GenBank/DDBJ databases">
        <title>Carnegiea gigantea Genome sequencing and assembly v2.</title>
        <authorList>
            <person name="Copetti D."/>
            <person name="Sanderson M.J."/>
            <person name="Burquez A."/>
            <person name="Wojciechowski M.F."/>
        </authorList>
    </citation>
    <scope>NUCLEOTIDE SEQUENCE</scope>
    <source>
        <strain evidence="2">SGP5-SGP5p</strain>
        <tissue evidence="2">Aerial part</tissue>
    </source>
</reference>
<evidence type="ECO:0000313" key="2">
    <source>
        <dbReference type="EMBL" id="KAJ8432091.1"/>
    </source>
</evidence>
<feature type="region of interest" description="Disordered" evidence="1">
    <location>
        <begin position="94"/>
        <end position="161"/>
    </location>
</feature>
<keyword evidence="3" id="KW-1185">Reference proteome</keyword>
<protein>
    <recommendedName>
        <fullName evidence="4">Ubiquitin-like protease family profile domain-containing protein</fullName>
    </recommendedName>
</protein>
<dbReference type="Gene3D" id="1.10.418.20">
    <property type="match status" value="1"/>
</dbReference>
<feature type="compositionally biased region" description="Gly residues" evidence="1">
    <location>
        <begin position="18"/>
        <end position="41"/>
    </location>
</feature>
<comment type="caution">
    <text evidence="2">The sequence shown here is derived from an EMBL/GenBank/DDBJ whole genome shotgun (WGS) entry which is preliminary data.</text>
</comment>
<sequence>MHDADTGDDAGNPECGVSGCGGQDTGSHTSGGEGVPGGPASGVGNLELGTGAATAGVGEDVVVEEVVPSVDHGHPMAPETVDVAVEDAAVDEVCANPPLGQSGESVASPAGDVDRAAGSDSSGNPDVEGAPCRKKQKDLTDEGMGVEKAPRGNEPSEGEVVTKILDVPPIAMEGSQWGADAEDFNTITLTKQGGGCEGVLVPASWLRGLINLVPIVGVGDKSRRYCIGNLAMDMFTELLHKRQHTYSKLCWMSIFLKHHTNVILHNKARIAAMIWDTFKRPPHADVRYLLMLSTLALLQRIVFILAFLRSATYADAAHGHDCGVFVMAFMELLSLKADGFHFDQDCVPLYRDKCLLSFIQGRLAHFPQHLRGLAPS</sequence>
<dbReference type="OrthoDB" id="1024009at2759"/>
<feature type="region of interest" description="Disordered" evidence="1">
    <location>
        <begin position="1"/>
        <end position="47"/>
    </location>
</feature>
<dbReference type="EMBL" id="JAKOGI010000637">
    <property type="protein sequence ID" value="KAJ8432091.1"/>
    <property type="molecule type" value="Genomic_DNA"/>
</dbReference>